<dbReference type="Pfam" id="PF04254">
    <property type="entry name" value="DUF432"/>
    <property type="match status" value="1"/>
</dbReference>
<reference evidence="1 2" key="1">
    <citation type="submission" date="2017-11" db="EMBL/GenBank/DDBJ databases">
        <title>Isolation and Characterization of Methanogenic Archaea from Saline Meromictic Lake at Siberia.</title>
        <authorList>
            <person name="Shen Y."/>
            <person name="Huang H.-H."/>
            <person name="Lai M.-C."/>
            <person name="Chen S.-C."/>
        </authorList>
    </citation>
    <scope>NUCLEOTIDE SEQUENCE [LARGE SCALE GENOMIC DNA]</scope>
    <source>
        <strain evidence="1 2">SY-01</strain>
    </source>
</reference>
<comment type="caution">
    <text evidence="1">The sequence shown here is derived from an EMBL/GenBank/DDBJ whole genome shotgun (WGS) entry which is preliminary data.</text>
</comment>
<sequence>MFNKYTPPFTIEKEDITISVEKENGNLVYKRVLNGDDTVEKILLHNGCEFLINPIEPVNIPKALSSFLLIEFQRPVMIAPYEKQTVHLKFPVEIGIFVSRKRGEHELIDILTLAPSKFTLYGDPNRGVICKYWESEVHSSYPHPDILREGDLELEIINDTNNWMELTRAVFNAYGMKIYYGSDRISMRAQMKIINKSLAETEFQTYALSPGFHRSVELYTSRKILLNSTKSIMEFGL</sequence>
<protein>
    <recommendedName>
        <fullName evidence="3">DUF432 domain-containing protein</fullName>
    </recommendedName>
</protein>
<proteinExistence type="predicted"/>
<gene>
    <name evidence="1" type="ORF">CUN85_01320</name>
</gene>
<dbReference type="EMBL" id="PGGK01000001">
    <property type="protein sequence ID" value="TGC11537.1"/>
    <property type="molecule type" value="Genomic_DNA"/>
</dbReference>
<name>A0A4E0Q0H9_9EURY</name>
<evidence type="ECO:0000313" key="2">
    <source>
        <dbReference type="Proteomes" id="UP000297295"/>
    </source>
</evidence>
<dbReference type="PIRSF" id="PIRSF019202">
    <property type="entry name" value="UCP019202"/>
    <property type="match status" value="1"/>
</dbReference>
<keyword evidence="2" id="KW-1185">Reference proteome</keyword>
<dbReference type="OrthoDB" id="116710at2157"/>
<dbReference type="InterPro" id="IPR007366">
    <property type="entry name" value="DUF432"/>
</dbReference>
<organism evidence="1 2">
    <name type="scientific">Methanolobus halotolerans</name>
    <dbReference type="NCBI Taxonomy" id="2052935"/>
    <lineage>
        <taxon>Archaea</taxon>
        <taxon>Methanobacteriati</taxon>
        <taxon>Methanobacteriota</taxon>
        <taxon>Stenosarchaea group</taxon>
        <taxon>Methanomicrobia</taxon>
        <taxon>Methanosarcinales</taxon>
        <taxon>Methanosarcinaceae</taxon>
        <taxon>Methanolobus</taxon>
    </lineage>
</organism>
<dbReference type="AlphaFoldDB" id="A0A4E0Q0H9"/>
<evidence type="ECO:0000313" key="1">
    <source>
        <dbReference type="EMBL" id="TGC11537.1"/>
    </source>
</evidence>
<evidence type="ECO:0008006" key="3">
    <source>
        <dbReference type="Google" id="ProtNLM"/>
    </source>
</evidence>
<accession>A0A4E0Q0H9</accession>
<dbReference type="RefSeq" id="WP_135388199.1">
    <property type="nucleotide sequence ID" value="NZ_PGGK01000001.1"/>
</dbReference>
<dbReference type="Proteomes" id="UP000297295">
    <property type="component" value="Unassembled WGS sequence"/>
</dbReference>